<keyword evidence="4" id="KW-0788">Thiol protease</keyword>
<evidence type="ECO:0000259" key="5">
    <source>
        <dbReference type="PROSITE" id="PS51935"/>
    </source>
</evidence>
<dbReference type="Pfam" id="PF00877">
    <property type="entry name" value="NLPC_P60"/>
    <property type="match status" value="1"/>
</dbReference>
<keyword evidence="2" id="KW-0645">Protease</keyword>
<dbReference type="GO" id="GO:0008234">
    <property type="term" value="F:cysteine-type peptidase activity"/>
    <property type="evidence" value="ECO:0007669"/>
    <property type="project" value="UniProtKB-KW"/>
</dbReference>
<evidence type="ECO:0000256" key="1">
    <source>
        <dbReference type="ARBA" id="ARBA00007074"/>
    </source>
</evidence>
<accession>A0A844YC85</accession>
<dbReference type="GO" id="GO:0006508">
    <property type="term" value="P:proteolysis"/>
    <property type="evidence" value="ECO:0007669"/>
    <property type="project" value="UniProtKB-KW"/>
</dbReference>
<keyword evidence="3" id="KW-0378">Hydrolase</keyword>
<evidence type="ECO:0000313" key="6">
    <source>
        <dbReference type="EMBL" id="MXO54578.1"/>
    </source>
</evidence>
<dbReference type="Proteomes" id="UP000430272">
    <property type="component" value="Unassembled WGS sequence"/>
</dbReference>
<feature type="domain" description="NlpC/P60" evidence="5">
    <location>
        <begin position="1"/>
        <end position="139"/>
    </location>
</feature>
<dbReference type="InterPro" id="IPR038765">
    <property type="entry name" value="Papain-like_cys_pep_sf"/>
</dbReference>
<protein>
    <recommendedName>
        <fullName evidence="5">NlpC/P60 domain-containing protein</fullName>
    </recommendedName>
</protein>
<organism evidence="6 7">
    <name type="scientific">Qipengyuania pelagi</name>
    <dbReference type="NCBI Taxonomy" id="994320"/>
    <lineage>
        <taxon>Bacteria</taxon>
        <taxon>Pseudomonadati</taxon>
        <taxon>Pseudomonadota</taxon>
        <taxon>Alphaproteobacteria</taxon>
        <taxon>Sphingomonadales</taxon>
        <taxon>Erythrobacteraceae</taxon>
        <taxon>Qipengyuania</taxon>
    </lineage>
</organism>
<dbReference type="EMBL" id="WTYD01000002">
    <property type="protein sequence ID" value="MXO54578.1"/>
    <property type="molecule type" value="Genomic_DNA"/>
</dbReference>
<dbReference type="Gene3D" id="3.90.1720.10">
    <property type="entry name" value="endopeptidase domain like (from Nostoc punctiforme)"/>
    <property type="match status" value="1"/>
</dbReference>
<evidence type="ECO:0000256" key="3">
    <source>
        <dbReference type="ARBA" id="ARBA00022801"/>
    </source>
</evidence>
<evidence type="ECO:0000256" key="4">
    <source>
        <dbReference type="ARBA" id="ARBA00022807"/>
    </source>
</evidence>
<reference evidence="6 7" key="1">
    <citation type="submission" date="2019-12" db="EMBL/GenBank/DDBJ databases">
        <title>Genomic-based taxomic classification of the family Erythrobacteraceae.</title>
        <authorList>
            <person name="Xu L."/>
        </authorList>
    </citation>
    <scope>NUCLEOTIDE SEQUENCE [LARGE SCALE GENOMIC DNA]</scope>
    <source>
        <strain evidence="6 7">JCM 17468</strain>
    </source>
</reference>
<comment type="similarity">
    <text evidence="1">Belongs to the peptidase C40 family.</text>
</comment>
<proteinExistence type="inferred from homology"/>
<sequence>MNRRERFAEAAETLVGVPFRLFGRDSRYGLDCVGLVAAALARSGAIVSAPTGYALRNADIAPFLPFAAQAGLTPCEGRAQRGDVLLLRPGPAQHHLAIAVGPDTIVHAHAGLRRVVLQPLLTEPGSGSPILRAWQLPLE</sequence>
<dbReference type="AlphaFoldDB" id="A0A844YC85"/>
<gene>
    <name evidence="6" type="ORF">GRI47_11260</name>
</gene>
<comment type="caution">
    <text evidence="6">The sequence shown here is derived from an EMBL/GenBank/DDBJ whole genome shotgun (WGS) entry which is preliminary data.</text>
</comment>
<name>A0A844YC85_9SPHN</name>
<dbReference type="PROSITE" id="PS51935">
    <property type="entry name" value="NLPC_P60"/>
    <property type="match status" value="1"/>
</dbReference>
<dbReference type="InterPro" id="IPR000064">
    <property type="entry name" value="NLP_P60_dom"/>
</dbReference>
<evidence type="ECO:0000313" key="7">
    <source>
        <dbReference type="Proteomes" id="UP000430272"/>
    </source>
</evidence>
<dbReference type="SUPFAM" id="SSF54001">
    <property type="entry name" value="Cysteine proteinases"/>
    <property type="match status" value="1"/>
</dbReference>
<dbReference type="OrthoDB" id="8481272at2"/>
<dbReference type="RefSeq" id="WP_160661485.1">
    <property type="nucleotide sequence ID" value="NZ_BAABDV010000001.1"/>
</dbReference>
<keyword evidence="7" id="KW-1185">Reference proteome</keyword>
<evidence type="ECO:0000256" key="2">
    <source>
        <dbReference type="ARBA" id="ARBA00022670"/>
    </source>
</evidence>